<evidence type="ECO:0000313" key="10">
    <source>
        <dbReference type="Proteomes" id="UP000006898"/>
    </source>
</evidence>
<accession>D5MIX5</accession>
<protein>
    <recommendedName>
        <fullName evidence="8">Cytochrome c domain-containing protein</fullName>
    </recommendedName>
</protein>
<dbReference type="PANTHER" id="PTHR33751:SF1">
    <property type="entry name" value="CBB3-TYPE CYTOCHROME C OXIDASE SUBUNIT FIXP"/>
    <property type="match status" value="1"/>
</dbReference>
<dbReference type="KEGG" id="mox:DAMO_2432"/>
<evidence type="ECO:0000259" key="8">
    <source>
        <dbReference type="PROSITE" id="PS51007"/>
    </source>
</evidence>
<dbReference type="STRING" id="671143.DAMO_2432"/>
<dbReference type="InterPro" id="IPR008168">
    <property type="entry name" value="Cyt_C_IC"/>
</dbReference>
<evidence type="ECO:0000256" key="1">
    <source>
        <dbReference type="ARBA" id="ARBA00022448"/>
    </source>
</evidence>
<reference evidence="9 10" key="1">
    <citation type="journal article" date="2010" name="Nature">
        <title>Nitrite-driven anaerobic methane oxidation by oxygenic bacteria.</title>
        <authorList>
            <person name="Ettwig K.F."/>
            <person name="Butler M.K."/>
            <person name="Le Paslier D."/>
            <person name="Pelletier E."/>
            <person name="Mangenot S."/>
            <person name="Kuypers M.M.M."/>
            <person name="Schreiber F."/>
            <person name="Dutilh B.E."/>
            <person name="Zedelius J."/>
            <person name="de Beer D."/>
            <person name="Gloerich J."/>
            <person name="Wessels H.J.C.T."/>
            <person name="van Allen T."/>
            <person name="Luesken F."/>
            <person name="Wu M."/>
            <person name="van de Pas-Schoonen K.T."/>
            <person name="Op den Camp H.J.M."/>
            <person name="Janssen-Megens E.M."/>
            <person name="Francoijs K-J."/>
            <person name="Stunnenberg H."/>
            <person name="Weissenbach J."/>
            <person name="Jetten M.S.M."/>
            <person name="Strous M."/>
        </authorList>
    </citation>
    <scope>NUCLEOTIDE SEQUENCE [LARGE SCALE GENOMIC DNA]</scope>
</reference>
<dbReference type="Gene3D" id="1.10.760.10">
    <property type="entry name" value="Cytochrome c-like domain"/>
    <property type="match status" value="1"/>
</dbReference>
<dbReference type="Proteomes" id="UP000006898">
    <property type="component" value="Chromosome"/>
</dbReference>
<dbReference type="GO" id="GO:0005506">
    <property type="term" value="F:iron ion binding"/>
    <property type="evidence" value="ECO:0007669"/>
    <property type="project" value="InterPro"/>
</dbReference>
<dbReference type="EMBL" id="FP565575">
    <property type="protein sequence ID" value="CBE69492.1"/>
    <property type="molecule type" value="Genomic_DNA"/>
</dbReference>
<keyword evidence="2 6" id="KW-0349">Heme</keyword>
<keyword evidence="1" id="KW-0813">Transport</keyword>
<evidence type="ECO:0000256" key="4">
    <source>
        <dbReference type="ARBA" id="ARBA00022982"/>
    </source>
</evidence>
<keyword evidence="3 6" id="KW-0479">Metal-binding</keyword>
<dbReference type="InterPro" id="IPR009056">
    <property type="entry name" value="Cyt_c-like_dom"/>
</dbReference>
<dbReference type="PANTHER" id="PTHR33751">
    <property type="entry name" value="CBB3-TYPE CYTOCHROME C OXIDASE SUBUNIT FIXP"/>
    <property type="match status" value="1"/>
</dbReference>
<dbReference type="HOGENOM" id="CLU_170891_0_0_0"/>
<keyword evidence="5 6" id="KW-0408">Iron</keyword>
<feature type="chain" id="PRO_5003074620" description="Cytochrome c domain-containing protein" evidence="7">
    <location>
        <begin position="32"/>
        <end position="126"/>
    </location>
</feature>
<dbReference type="AlphaFoldDB" id="D5MIX5"/>
<dbReference type="eggNOG" id="COG2010">
    <property type="taxonomic scope" value="Bacteria"/>
</dbReference>
<name>D5MIX5_METO1</name>
<dbReference type="GO" id="GO:0009055">
    <property type="term" value="F:electron transfer activity"/>
    <property type="evidence" value="ECO:0007669"/>
    <property type="project" value="InterPro"/>
</dbReference>
<evidence type="ECO:0000256" key="7">
    <source>
        <dbReference type="SAM" id="SignalP"/>
    </source>
</evidence>
<feature type="domain" description="Cytochrome c" evidence="8">
    <location>
        <begin position="34"/>
        <end position="123"/>
    </location>
</feature>
<keyword evidence="7" id="KW-0732">Signal</keyword>
<keyword evidence="4" id="KW-0249">Electron transport</keyword>
<gene>
    <name evidence="9" type="ORF">DAMO_2432</name>
</gene>
<evidence type="ECO:0000256" key="5">
    <source>
        <dbReference type="ARBA" id="ARBA00023004"/>
    </source>
</evidence>
<organism evidence="9 10">
    <name type="scientific">Methylomirabilis oxygeniifera</name>
    <dbReference type="NCBI Taxonomy" id="671143"/>
    <lineage>
        <taxon>Bacteria</taxon>
        <taxon>Candidatus Methylomirabilota</taxon>
        <taxon>Candidatus Methylomirabilia</taxon>
        <taxon>Candidatus Methylomirabilales</taxon>
        <taxon>Candidatus Methylomirabilaceae</taxon>
        <taxon>Candidatus Methylomirabilis</taxon>
    </lineage>
</organism>
<proteinExistence type="predicted"/>
<feature type="signal peptide" evidence="7">
    <location>
        <begin position="1"/>
        <end position="31"/>
    </location>
</feature>
<dbReference type="SUPFAM" id="SSF46626">
    <property type="entry name" value="Cytochrome c"/>
    <property type="match status" value="1"/>
</dbReference>
<evidence type="ECO:0000256" key="6">
    <source>
        <dbReference type="PROSITE-ProRule" id="PRU00433"/>
    </source>
</evidence>
<evidence type="ECO:0000256" key="3">
    <source>
        <dbReference type="ARBA" id="ARBA00022723"/>
    </source>
</evidence>
<dbReference type="PROSITE" id="PS51007">
    <property type="entry name" value="CYTC"/>
    <property type="match status" value="1"/>
</dbReference>
<sequence>MRVFFLSRLRCQWLGVMVMLFVVGASSASGAETKSAVSGQSNFESKCSRCHGTSGKGNGFQALALFFMFRVPDLTNSAFMQTRSDDALFRSIKQGSKGGMPAYGLKFSESEIKDLVVYVRGFTGGR</sequence>
<dbReference type="InterPro" id="IPR036909">
    <property type="entry name" value="Cyt_c-like_dom_sf"/>
</dbReference>
<evidence type="ECO:0000313" key="9">
    <source>
        <dbReference type="EMBL" id="CBE69492.1"/>
    </source>
</evidence>
<dbReference type="InterPro" id="IPR050597">
    <property type="entry name" value="Cytochrome_c_Oxidase_Subunit"/>
</dbReference>
<dbReference type="Pfam" id="PF13442">
    <property type="entry name" value="Cytochrome_CBB3"/>
    <property type="match status" value="1"/>
</dbReference>
<dbReference type="GO" id="GO:0020037">
    <property type="term" value="F:heme binding"/>
    <property type="evidence" value="ECO:0007669"/>
    <property type="project" value="InterPro"/>
</dbReference>
<evidence type="ECO:0000256" key="2">
    <source>
        <dbReference type="ARBA" id="ARBA00022617"/>
    </source>
</evidence>
<dbReference type="PRINTS" id="PR00605">
    <property type="entry name" value="CYTCHROMECIC"/>
</dbReference>